<accession>A0ABV5QEK0</accession>
<reference evidence="2 3" key="1">
    <citation type="submission" date="2024-09" db="EMBL/GenBank/DDBJ databases">
        <authorList>
            <person name="Sun Q."/>
            <person name="Mori K."/>
        </authorList>
    </citation>
    <scope>NUCLEOTIDE SEQUENCE [LARGE SCALE GENOMIC DNA]</scope>
    <source>
        <strain evidence="2 3">JCM 3323</strain>
    </source>
</reference>
<dbReference type="EMBL" id="JBHMCE010000022">
    <property type="protein sequence ID" value="MFB9533929.1"/>
    <property type="molecule type" value="Genomic_DNA"/>
</dbReference>
<proteinExistence type="predicted"/>
<feature type="compositionally biased region" description="Basic residues" evidence="1">
    <location>
        <begin position="21"/>
        <end position="33"/>
    </location>
</feature>
<organism evidence="2 3">
    <name type="scientific">Nonomuraea roseola</name>
    <dbReference type="NCBI Taxonomy" id="46179"/>
    <lineage>
        <taxon>Bacteria</taxon>
        <taxon>Bacillati</taxon>
        <taxon>Actinomycetota</taxon>
        <taxon>Actinomycetes</taxon>
        <taxon>Streptosporangiales</taxon>
        <taxon>Streptosporangiaceae</taxon>
        <taxon>Nonomuraea</taxon>
    </lineage>
</organism>
<feature type="compositionally biased region" description="Basic residues" evidence="1">
    <location>
        <begin position="47"/>
        <end position="64"/>
    </location>
</feature>
<comment type="caution">
    <text evidence="2">The sequence shown here is derived from an EMBL/GenBank/DDBJ whole genome shotgun (WGS) entry which is preliminary data.</text>
</comment>
<dbReference type="Proteomes" id="UP001589646">
    <property type="component" value="Unassembled WGS sequence"/>
</dbReference>
<protein>
    <submittedName>
        <fullName evidence="2">Uncharacterized protein</fullName>
    </submittedName>
</protein>
<feature type="compositionally biased region" description="Basic and acidic residues" evidence="1">
    <location>
        <begin position="10"/>
        <end position="20"/>
    </location>
</feature>
<feature type="region of interest" description="Disordered" evidence="1">
    <location>
        <begin position="1"/>
        <end position="107"/>
    </location>
</feature>
<dbReference type="RefSeq" id="WP_379479265.1">
    <property type="nucleotide sequence ID" value="NZ_BAAAXC010000009.1"/>
</dbReference>
<gene>
    <name evidence="2" type="ORF">ACFFRN_45660</name>
</gene>
<keyword evidence="3" id="KW-1185">Reference proteome</keyword>
<name>A0ABV5QEK0_9ACTN</name>
<evidence type="ECO:0000256" key="1">
    <source>
        <dbReference type="SAM" id="MobiDB-lite"/>
    </source>
</evidence>
<evidence type="ECO:0000313" key="3">
    <source>
        <dbReference type="Proteomes" id="UP001589646"/>
    </source>
</evidence>
<sequence>MVSVCDDLEQAGHVRRERPARPALPRRHHHRRGQAAAGRGAGVGYRVPRRHLQGPHPRRARSARHSAGQAPGHRRRPAPTSRTRAQQADPADGMVSGRAESDADPMK</sequence>
<evidence type="ECO:0000313" key="2">
    <source>
        <dbReference type="EMBL" id="MFB9533929.1"/>
    </source>
</evidence>